<dbReference type="PANTHER" id="PTHR31121">
    <property type="entry name" value="ALPHA-1,2 MANNOSYLTRANSFERASE KTR1"/>
    <property type="match status" value="1"/>
</dbReference>
<evidence type="ECO:0000256" key="2">
    <source>
        <dbReference type="ARBA" id="ARBA00022679"/>
    </source>
</evidence>
<dbReference type="InterPro" id="IPR029044">
    <property type="entry name" value="Nucleotide-diphossugar_trans"/>
</dbReference>
<dbReference type="GO" id="GO:0006487">
    <property type="term" value="P:protein N-linked glycosylation"/>
    <property type="evidence" value="ECO:0007669"/>
    <property type="project" value="TreeGrafter"/>
</dbReference>
<dbReference type="AlphaFoldDB" id="A0A8J1TCT6"/>
<proteinExistence type="inferred from homology"/>
<evidence type="ECO:0000313" key="4">
    <source>
        <dbReference type="Proteomes" id="UP000749559"/>
    </source>
</evidence>
<dbReference type="InterPro" id="IPR002685">
    <property type="entry name" value="Glyco_trans_15"/>
</dbReference>
<dbReference type="GO" id="GO:0016020">
    <property type="term" value="C:membrane"/>
    <property type="evidence" value="ECO:0007669"/>
    <property type="project" value="InterPro"/>
</dbReference>
<dbReference type="GO" id="GO:0005794">
    <property type="term" value="C:Golgi apparatus"/>
    <property type="evidence" value="ECO:0007669"/>
    <property type="project" value="TreeGrafter"/>
</dbReference>
<keyword evidence="4" id="KW-1185">Reference proteome</keyword>
<dbReference type="EMBL" id="CAIIXF020000011">
    <property type="protein sequence ID" value="CAH1798776.1"/>
    <property type="molecule type" value="Genomic_DNA"/>
</dbReference>
<evidence type="ECO:0000256" key="1">
    <source>
        <dbReference type="ARBA" id="ARBA00007677"/>
    </source>
</evidence>
<keyword evidence="2" id="KW-0808">Transferase</keyword>
<dbReference type="GO" id="GO:0000026">
    <property type="term" value="F:alpha-1,2-mannosyltransferase activity"/>
    <property type="evidence" value="ECO:0007669"/>
    <property type="project" value="TreeGrafter"/>
</dbReference>
<dbReference type="SUPFAM" id="SSF53448">
    <property type="entry name" value="Nucleotide-diphospho-sugar transferases"/>
    <property type="match status" value="1"/>
</dbReference>
<evidence type="ECO:0000313" key="3">
    <source>
        <dbReference type="EMBL" id="CAH1798776.1"/>
    </source>
</evidence>
<dbReference type="OrthoDB" id="439943at2759"/>
<dbReference type="PANTHER" id="PTHR31121:SF6">
    <property type="entry name" value="ALPHA-1,2 MANNOSYLTRANSFERASE KTR1"/>
    <property type="match status" value="1"/>
</dbReference>
<dbReference type="Proteomes" id="UP000749559">
    <property type="component" value="Unassembled WGS sequence"/>
</dbReference>
<reference evidence="3" key="1">
    <citation type="submission" date="2022-03" db="EMBL/GenBank/DDBJ databases">
        <authorList>
            <person name="Martin C."/>
        </authorList>
    </citation>
    <scope>NUCLEOTIDE SEQUENCE</scope>
</reference>
<organism evidence="3 4">
    <name type="scientific">Owenia fusiformis</name>
    <name type="common">Polychaete worm</name>
    <dbReference type="NCBI Taxonomy" id="6347"/>
    <lineage>
        <taxon>Eukaryota</taxon>
        <taxon>Metazoa</taxon>
        <taxon>Spiralia</taxon>
        <taxon>Lophotrochozoa</taxon>
        <taxon>Annelida</taxon>
        <taxon>Polychaeta</taxon>
        <taxon>Sedentaria</taxon>
        <taxon>Canalipalpata</taxon>
        <taxon>Sabellida</taxon>
        <taxon>Oweniida</taxon>
        <taxon>Oweniidae</taxon>
        <taxon>Owenia</taxon>
    </lineage>
</organism>
<dbReference type="Pfam" id="PF01793">
    <property type="entry name" value="Glyco_transf_15"/>
    <property type="match status" value="1"/>
</dbReference>
<sequence>MNKMALMRSPSRTQLRLILIIMLGLAFITLVISNIGRRLFKETPAVLFSSSELSRFKETLAKWPNKPKAVIYFLVQGNPNSWAKFGKSLKLLDANFNGVYRYPVVVFHETGVTFQQMNDLRRETSSDVYFQLVVFNVPQFLTETPPNRTACSKHGVGYRHMCRFHAGTVYDQPVFNDLEFYWRLDDDSQILRPINYDVFSFMKIKNLWYGYILITHEPQQCVTGLWELTEDYLHSSKIQTPQSFYKWKKRNMFYNNFEISRVDIWKNDNYVRYFDHVDKSGGIYYHRWGDAVIKGLGVAMFVPTEKTHCFDDIKYKHGFWDVSMRSLPSCNINIPHRRTRH</sequence>
<comment type="caution">
    <text evidence="3">The sequence shown here is derived from an EMBL/GenBank/DDBJ whole genome shotgun (WGS) entry which is preliminary data.</text>
</comment>
<gene>
    <name evidence="3" type="ORF">OFUS_LOCUS22867</name>
</gene>
<accession>A0A8J1TCT6</accession>
<dbReference type="GO" id="GO:0000032">
    <property type="term" value="P:cell wall mannoprotein biosynthetic process"/>
    <property type="evidence" value="ECO:0007669"/>
    <property type="project" value="TreeGrafter"/>
</dbReference>
<name>A0A8J1TCT6_OWEFU</name>
<comment type="similarity">
    <text evidence="1">Belongs to the glycosyltransferase 15 family.</text>
</comment>
<protein>
    <submittedName>
        <fullName evidence="3">Uncharacterized protein</fullName>
    </submittedName>
</protein>
<dbReference type="Gene3D" id="3.90.550.10">
    <property type="entry name" value="Spore Coat Polysaccharide Biosynthesis Protein SpsA, Chain A"/>
    <property type="match status" value="1"/>
</dbReference>